<keyword evidence="3" id="KW-1185">Reference proteome</keyword>
<name>A0A9P5ZJX5_PLEER</name>
<gene>
    <name evidence="2" type="ORF">BDN71DRAFT_1436644</name>
</gene>
<dbReference type="EMBL" id="MU154755">
    <property type="protein sequence ID" value="KAF9487709.1"/>
    <property type="molecule type" value="Genomic_DNA"/>
</dbReference>
<evidence type="ECO:0000313" key="2">
    <source>
        <dbReference type="EMBL" id="KAF9487709.1"/>
    </source>
</evidence>
<dbReference type="AlphaFoldDB" id="A0A9P5ZJX5"/>
<evidence type="ECO:0000313" key="3">
    <source>
        <dbReference type="Proteomes" id="UP000807025"/>
    </source>
</evidence>
<proteinExistence type="predicted"/>
<organism evidence="2 3">
    <name type="scientific">Pleurotus eryngii</name>
    <name type="common">Boletus of the steppes</name>
    <dbReference type="NCBI Taxonomy" id="5323"/>
    <lineage>
        <taxon>Eukaryota</taxon>
        <taxon>Fungi</taxon>
        <taxon>Dikarya</taxon>
        <taxon>Basidiomycota</taxon>
        <taxon>Agaricomycotina</taxon>
        <taxon>Agaricomycetes</taxon>
        <taxon>Agaricomycetidae</taxon>
        <taxon>Agaricales</taxon>
        <taxon>Pleurotineae</taxon>
        <taxon>Pleurotaceae</taxon>
        <taxon>Pleurotus</taxon>
    </lineage>
</organism>
<dbReference type="Proteomes" id="UP000807025">
    <property type="component" value="Unassembled WGS sequence"/>
</dbReference>
<evidence type="ECO:0000256" key="1">
    <source>
        <dbReference type="SAM" id="Coils"/>
    </source>
</evidence>
<feature type="coiled-coil region" evidence="1">
    <location>
        <begin position="38"/>
        <end position="72"/>
    </location>
</feature>
<keyword evidence="1" id="KW-0175">Coiled coil</keyword>
<reference evidence="2" key="1">
    <citation type="submission" date="2020-11" db="EMBL/GenBank/DDBJ databases">
        <authorList>
            <consortium name="DOE Joint Genome Institute"/>
            <person name="Ahrendt S."/>
            <person name="Riley R."/>
            <person name="Andreopoulos W."/>
            <person name="Labutti K."/>
            <person name="Pangilinan J."/>
            <person name="Ruiz-Duenas F.J."/>
            <person name="Barrasa J.M."/>
            <person name="Sanchez-Garcia M."/>
            <person name="Camarero S."/>
            <person name="Miyauchi S."/>
            <person name="Serrano A."/>
            <person name="Linde D."/>
            <person name="Babiker R."/>
            <person name="Drula E."/>
            <person name="Ayuso-Fernandez I."/>
            <person name="Pacheco R."/>
            <person name="Padilla G."/>
            <person name="Ferreira P."/>
            <person name="Barriuso J."/>
            <person name="Kellner H."/>
            <person name="Castanera R."/>
            <person name="Alfaro M."/>
            <person name="Ramirez L."/>
            <person name="Pisabarro A.G."/>
            <person name="Kuo A."/>
            <person name="Tritt A."/>
            <person name="Lipzen A."/>
            <person name="He G."/>
            <person name="Yan M."/>
            <person name="Ng V."/>
            <person name="Cullen D."/>
            <person name="Martin F."/>
            <person name="Rosso M.-N."/>
            <person name="Henrissat B."/>
            <person name="Hibbett D."/>
            <person name="Martinez A.T."/>
            <person name="Grigoriev I.V."/>
        </authorList>
    </citation>
    <scope>NUCLEOTIDE SEQUENCE</scope>
    <source>
        <strain evidence="2">ATCC 90797</strain>
    </source>
</reference>
<protein>
    <submittedName>
        <fullName evidence="2">Uncharacterized protein</fullName>
    </submittedName>
</protein>
<comment type="caution">
    <text evidence="2">The sequence shown here is derived from an EMBL/GenBank/DDBJ whole genome shotgun (WGS) entry which is preliminary data.</text>
</comment>
<accession>A0A9P5ZJX5</accession>
<sequence length="235" mass="27005">MGILALHLFMKYTRDLASAQVEQHIFHVGDVVHAHIRAMDAEAERDAIQIRMNTLEQKLREEWEKVKALELEWDGEAAQVDVGSDERKDSGGGMEWDRVGSFLRQYDVYSLLETEMQTVLMLGYIIRVRPPSMRDKLDLQTAHKGKSYNPNRHTIPPECSQYSTCEKGTAVVPTRPGMMARQHKYGYQGNHLGWPDTTRTARQHKVYTDIKTAMYMTASILRLLLQYEYQGDCPG</sequence>